<evidence type="ECO:0000313" key="1">
    <source>
        <dbReference type="EMBL" id="BCU81037.1"/>
    </source>
</evidence>
<dbReference type="EMBL" id="AP024601">
    <property type="protein sequence ID" value="BCU81037.1"/>
    <property type="molecule type" value="Genomic_DNA"/>
</dbReference>
<protein>
    <submittedName>
        <fullName evidence="1">Uncharacterized protein</fullName>
    </submittedName>
</protein>
<proteinExistence type="predicted"/>
<dbReference type="AlphaFoldDB" id="A0A8D5UFG8"/>
<reference evidence="1" key="2">
    <citation type="journal article" date="2021" name="Microbiol. Resour. Announc.">
        <title>Complete Genome Sequence of Polycladomyces abyssicola JIR-001T, Isolated from Hemipelagic Sediment in Deep Seawater.</title>
        <authorList>
            <person name="Tsubouchi T."/>
            <person name="Kaneko Y."/>
        </authorList>
    </citation>
    <scope>NUCLEOTIDE SEQUENCE</scope>
    <source>
        <strain evidence="1">JIR-001</strain>
    </source>
</reference>
<dbReference type="Proteomes" id="UP000677436">
    <property type="component" value="Chromosome"/>
</dbReference>
<name>A0A8D5UFG8_9BACL</name>
<reference evidence="1" key="1">
    <citation type="journal article" date="2013" name="Int. J. Syst. Evol. Microbiol.">
        <title>Polycladomyces abyssicola gen. nov., sp. nov., a thermophilic filamentous bacterium isolated from hemipelagic sediment.</title>
        <authorList>
            <person name="Tsubouchi T."/>
            <person name="Shimane Y."/>
            <person name="Mori K."/>
            <person name="Usui K."/>
            <person name="Hiraki T."/>
            <person name="Tame A."/>
            <person name="Uematsu K."/>
            <person name="Maruyama T."/>
            <person name="Hatada Y."/>
        </authorList>
    </citation>
    <scope>NUCLEOTIDE SEQUENCE</scope>
    <source>
        <strain evidence="1">JIR-001</strain>
    </source>
</reference>
<keyword evidence="2" id="KW-1185">Reference proteome</keyword>
<organism evidence="1 2">
    <name type="scientific">Polycladomyces abyssicola</name>
    <dbReference type="NCBI Taxonomy" id="1125966"/>
    <lineage>
        <taxon>Bacteria</taxon>
        <taxon>Bacillati</taxon>
        <taxon>Bacillota</taxon>
        <taxon>Bacilli</taxon>
        <taxon>Bacillales</taxon>
        <taxon>Thermoactinomycetaceae</taxon>
        <taxon>Polycladomyces</taxon>
    </lineage>
</organism>
<gene>
    <name evidence="1" type="ORF">JIR001_08200</name>
</gene>
<evidence type="ECO:0000313" key="2">
    <source>
        <dbReference type="Proteomes" id="UP000677436"/>
    </source>
</evidence>
<sequence length="60" mass="6822">MTAKIKTSFFVREMDKIAPIPAYKLIKLPRIRGIVASPGNPIHFMVGVNAWDKFLMTVVY</sequence>
<dbReference type="KEGG" id="pabs:JIR001_08200"/>
<accession>A0A8D5UFG8</accession>